<proteinExistence type="predicted"/>
<evidence type="ECO:0000313" key="2">
    <source>
        <dbReference type="EMBL" id="AZN70488.1"/>
    </source>
</evidence>
<dbReference type="PANTHER" id="PTHR42941:SF1">
    <property type="entry name" value="SLL1037 PROTEIN"/>
    <property type="match status" value="1"/>
</dbReference>
<dbReference type="EMBL" id="CP032509">
    <property type="protein sequence ID" value="AZN70488.1"/>
    <property type="molecule type" value="Genomic_DNA"/>
</dbReference>
<evidence type="ECO:0000256" key="1">
    <source>
        <dbReference type="SAM" id="SignalP"/>
    </source>
</evidence>
<keyword evidence="3" id="KW-1185">Reference proteome</keyword>
<reference evidence="2 3" key="1">
    <citation type="submission" date="2018-09" db="EMBL/GenBank/DDBJ databases">
        <title>Marinorhizobium profundi gen. nov., sp. nov., isolated from a deep-sea sediment sample from the New Britain Trench and proposal of Marinorhizobiaceae fam. nov. in the order Rhizobiales of the class Alphaproteobacteria.</title>
        <authorList>
            <person name="Cao J."/>
        </authorList>
    </citation>
    <scope>NUCLEOTIDE SEQUENCE [LARGE SCALE GENOMIC DNA]</scope>
    <source>
        <strain evidence="2 3">WS11</strain>
    </source>
</reference>
<dbReference type="KEGG" id="abaw:D5400_03655"/>
<protein>
    <submittedName>
        <fullName evidence="2">TAXI family TRAP transporter solute-binding subunit</fullName>
    </submittedName>
</protein>
<dbReference type="AlphaFoldDB" id="A0A3Q8XLL7"/>
<evidence type="ECO:0000313" key="3">
    <source>
        <dbReference type="Proteomes" id="UP000268192"/>
    </source>
</evidence>
<keyword evidence="1" id="KW-0732">Signal</keyword>
<sequence>MSFSRKIASAVAMACLLGMQVPASAQSLNLTLAGASPGGLWTLMGAGLDSALKKGAPGSSVTYQTTGGGFANAAMVSQGRAEIGLIHDAELAIAVAGGEPFQQPIENLRTIGYLYDWAPMQFVVNKSFSDRYGISSLADLVEKEAPVRITINRAGNITGQVASAMMAAAGADDEAIASWGGSVVQAGSSEQSGLLLNGRVDVYTNGVFVGHSSIREIENSLDIKILDIPEDVRRSVAEEFSIGEFTIPAETYENQPEDIETVALGAVLVASENMSEEDAYTLTKAILENVAEIQTVHPAMADLTTELLVRETAVPFHDGALRAYREAGLMQ</sequence>
<dbReference type="Gene3D" id="3.40.190.10">
    <property type="entry name" value="Periplasmic binding protein-like II"/>
    <property type="match status" value="2"/>
</dbReference>
<dbReference type="InterPro" id="IPR011852">
    <property type="entry name" value="TRAP_TAXI"/>
</dbReference>
<gene>
    <name evidence="2" type="ORF">D5400_03655</name>
</gene>
<accession>A0A3Q8XLL7</accession>
<organism evidence="2 3">
    <name type="scientific">Georhizobium profundi</name>
    <dbReference type="NCBI Taxonomy" id="2341112"/>
    <lineage>
        <taxon>Bacteria</taxon>
        <taxon>Pseudomonadati</taxon>
        <taxon>Pseudomonadota</taxon>
        <taxon>Alphaproteobacteria</taxon>
        <taxon>Hyphomicrobiales</taxon>
        <taxon>Rhizobiaceae</taxon>
        <taxon>Georhizobium</taxon>
    </lineage>
</organism>
<feature type="chain" id="PRO_5018746261" evidence="1">
    <location>
        <begin position="26"/>
        <end position="331"/>
    </location>
</feature>
<dbReference type="Proteomes" id="UP000268192">
    <property type="component" value="Chromosome"/>
</dbReference>
<dbReference type="NCBIfam" id="TIGR02122">
    <property type="entry name" value="TRAP_TAXI"/>
    <property type="match status" value="1"/>
</dbReference>
<dbReference type="PANTHER" id="PTHR42941">
    <property type="entry name" value="SLL1037 PROTEIN"/>
    <property type="match status" value="1"/>
</dbReference>
<dbReference type="Pfam" id="PF16868">
    <property type="entry name" value="NMT1_3"/>
    <property type="match status" value="1"/>
</dbReference>
<name>A0A3Q8XLL7_9HYPH</name>
<dbReference type="OrthoDB" id="9776669at2"/>
<feature type="signal peptide" evidence="1">
    <location>
        <begin position="1"/>
        <end position="25"/>
    </location>
</feature>
<dbReference type="SUPFAM" id="SSF53850">
    <property type="entry name" value="Periplasmic binding protein-like II"/>
    <property type="match status" value="1"/>
</dbReference>